<name>A0A328BMG3_9CAUL</name>
<dbReference type="Proteomes" id="UP000249524">
    <property type="component" value="Unassembled WGS sequence"/>
</dbReference>
<evidence type="ECO:0000313" key="5">
    <source>
        <dbReference type="Proteomes" id="UP000249524"/>
    </source>
</evidence>
<evidence type="ECO:0000256" key="1">
    <source>
        <dbReference type="SAM" id="Phobius"/>
    </source>
</evidence>
<evidence type="ECO:0000256" key="2">
    <source>
        <dbReference type="SAM" id="SignalP"/>
    </source>
</evidence>
<accession>A0A328BMG3</accession>
<dbReference type="AlphaFoldDB" id="A0A328BMG3"/>
<keyword evidence="1" id="KW-1133">Transmembrane helix</keyword>
<sequence length="176" mass="17638">MKSVLAPVVAALAAAVSLTAAGAQAATYINYGPTGADGGFTITFGNTGITGSSFTDVFDLALPTGRGDFVITSTMSGGSQNITWSSVAFNGDEFSAGVMGWNEFRFLNGVELTLGEGQQLVLKGASGGNASYSGVITFMPAAPGAVPEPGAWALMILGFGGAGAVLRRARGRAAFA</sequence>
<gene>
    <name evidence="4" type="ORF">DJ019_06925</name>
</gene>
<keyword evidence="1" id="KW-0812">Transmembrane</keyword>
<dbReference type="RefSeq" id="WP_111275241.1">
    <property type="nucleotide sequence ID" value="NZ_QFYS01000002.1"/>
</dbReference>
<feature type="signal peptide" evidence="2">
    <location>
        <begin position="1"/>
        <end position="25"/>
    </location>
</feature>
<dbReference type="OrthoDB" id="121983at2"/>
<organism evidence="4 5">
    <name type="scientific">Phenylobacterium kunshanense</name>
    <dbReference type="NCBI Taxonomy" id="1445034"/>
    <lineage>
        <taxon>Bacteria</taxon>
        <taxon>Pseudomonadati</taxon>
        <taxon>Pseudomonadota</taxon>
        <taxon>Alphaproteobacteria</taxon>
        <taxon>Caulobacterales</taxon>
        <taxon>Caulobacteraceae</taxon>
        <taxon>Phenylobacterium</taxon>
    </lineage>
</organism>
<keyword evidence="1" id="KW-0472">Membrane</keyword>
<keyword evidence="5" id="KW-1185">Reference proteome</keyword>
<reference evidence="4 5" key="1">
    <citation type="submission" date="2018-05" db="EMBL/GenBank/DDBJ databases">
        <authorList>
            <person name="Lanie J.A."/>
            <person name="Ng W.-L."/>
            <person name="Kazmierczak K.M."/>
            <person name="Andrzejewski T.M."/>
            <person name="Davidsen T.M."/>
            <person name="Wayne K.J."/>
            <person name="Tettelin H."/>
            <person name="Glass J.I."/>
            <person name="Rusch D."/>
            <person name="Podicherti R."/>
            <person name="Tsui H.-C.T."/>
            <person name="Winkler M.E."/>
        </authorList>
    </citation>
    <scope>NUCLEOTIDE SEQUENCE [LARGE SCALE GENOMIC DNA]</scope>
    <source>
        <strain evidence="4 5">BUT-10</strain>
    </source>
</reference>
<keyword evidence="2" id="KW-0732">Signal</keyword>
<dbReference type="Pfam" id="PF07589">
    <property type="entry name" value="PEP-CTERM"/>
    <property type="match status" value="1"/>
</dbReference>
<feature type="domain" description="Ice-binding protein C-terminal" evidence="3">
    <location>
        <begin position="145"/>
        <end position="168"/>
    </location>
</feature>
<dbReference type="InterPro" id="IPR013424">
    <property type="entry name" value="Ice-binding_C"/>
</dbReference>
<feature type="chain" id="PRO_5016457333" description="Ice-binding protein C-terminal domain-containing protein" evidence="2">
    <location>
        <begin position="26"/>
        <end position="176"/>
    </location>
</feature>
<dbReference type="NCBIfam" id="TIGR02595">
    <property type="entry name" value="PEP_CTERM"/>
    <property type="match status" value="1"/>
</dbReference>
<dbReference type="NCBIfam" id="NF035944">
    <property type="entry name" value="PEPxxWA-CTERM"/>
    <property type="match status" value="1"/>
</dbReference>
<proteinExistence type="predicted"/>
<dbReference type="EMBL" id="QFYS01000002">
    <property type="protein sequence ID" value="RAK67631.1"/>
    <property type="molecule type" value="Genomic_DNA"/>
</dbReference>
<evidence type="ECO:0000313" key="4">
    <source>
        <dbReference type="EMBL" id="RAK67631.1"/>
    </source>
</evidence>
<protein>
    <recommendedName>
        <fullName evidence="3">Ice-binding protein C-terminal domain-containing protein</fullName>
    </recommendedName>
</protein>
<feature type="transmembrane region" description="Helical" evidence="1">
    <location>
        <begin position="149"/>
        <end position="166"/>
    </location>
</feature>
<comment type="caution">
    <text evidence="4">The sequence shown here is derived from an EMBL/GenBank/DDBJ whole genome shotgun (WGS) entry which is preliminary data.</text>
</comment>
<evidence type="ECO:0000259" key="3">
    <source>
        <dbReference type="Pfam" id="PF07589"/>
    </source>
</evidence>
<dbReference type="NCBIfam" id="NF038126">
    <property type="entry name" value="PEP_CTERM_FxDxF"/>
    <property type="match status" value="1"/>
</dbReference>